<dbReference type="RefSeq" id="WP_023958954.1">
    <property type="nucleotide sequence ID" value="NZ_JAWLUM010000014.1"/>
</dbReference>
<evidence type="ECO:0000256" key="22">
    <source>
        <dbReference type="ARBA" id="ARBA00048074"/>
    </source>
</evidence>
<dbReference type="GO" id="GO:0006631">
    <property type="term" value="P:fatty acid metabolic process"/>
    <property type="evidence" value="ECO:0007669"/>
    <property type="project" value="UniProtKB-KW"/>
</dbReference>
<name>A0A315S1T1_WILMA</name>
<evidence type="ECO:0000256" key="1">
    <source>
        <dbReference type="ARBA" id="ARBA00004170"/>
    </source>
</evidence>
<accession>A0A495IVL5</accession>
<comment type="catalytic activity">
    <reaction evidence="19">
        <text>octanoyl-CoA + H2O = octanoate + CoA + H(+)</text>
        <dbReference type="Rhea" id="RHEA:30143"/>
        <dbReference type="ChEBI" id="CHEBI:15377"/>
        <dbReference type="ChEBI" id="CHEBI:15378"/>
        <dbReference type="ChEBI" id="CHEBI:25646"/>
        <dbReference type="ChEBI" id="CHEBI:57287"/>
        <dbReference type="ChEBI" id="CHEBI:57386"/>
    </reaction>
    <physiologicalReaction direction="left-to-right" evidence="19">
        <dbReference type="Rhea" id="RHEA:30144"/>
    </physiologicalReaction>
</comment>
<keyword evidence="11" id="KW-0472">Membrane</keyword>
<evidence type="ECO:0000256" key="9">
    <source>
        <dbReference type="ARBA" id="ARBA00022946"/>
    </source>
</evidence>
<evidence type="ECO:0000313" key="28">
    <source>
        <dbReference type="Proteomes" id="UP001185792"/>
    </source>
</evidence>
<evidence type="ECO:0000256" key="15">
    <source>
        <dbReference type="ARBA" id="ARBA00038456"/>
    </source>
</evidence>
<comment type="catalytic activity">
    <reaction evidence="22">
        <text>dodecanoyl-CoA + H2O = dodecanoate + CoA + H(+)</text>
        <dbReference type="Rhea" id="RHEA:30135"/>
        <dbReference type="ChEBI" id="CHEBI:15377"/>
        <dbReference type="ChEBI" id="CHEBI:15378"/>
        <dbReference type="ChEBI" id="CHEBI:18262"/>
        <dbReference type="ChEBI" id="CHEBI:57287"/>
        <dbReference type="ChEBI" id="CHEBI:57375"/>
    </reaction>
    <physiologicalReaction direction="left-to-right" evidence="22">
        <dbReference type="Rhea" id="RHEA:30136"/>
    </physiologicalReaction>
</comment>
<evidence type="ECO:0000256" key="16">
    <source>
        <dbReference type="ARBA" id="ARBA00038848"/>
    </source>
</evidence>
<evidence type="ECO:0000256" key="20">
    <source>
        <dbReference type="ARBA" id="ARBA00047734"/>
    </source>
</evidence>
<evidence type="ECO:0000256" key="6">
    <source>
        <dbReference type="ARBA" id="ARBA00022703"/>
    </source>
</evidence>
<evidence type="ECO:0000256" key="11">
    <source>
        <dbReference type="ARBA" id="ARBA00023136"/>
    </source>
</evidence>
<reference evidence="26 27" key="1">
    <citation type="submission" date="2018-10" db="EMBL/GenBank/DDBJ databases">
        <title>Sequencing the genomes of 1000 actinobacteria strains.</title>
        <authorList>
            <person name="Klenk H.-P."/>
        </authorList>
    </citation>
    <scope>NUCLEOTIDE SEQUENCE [LARGE SCALE GENOMIC DNA]</scope>
    <source>
        <strain evidence="26 27">DSM 44343</strain>
    </source>
</reference>
<keyword evidence="9" id="KW-0809">Transit peptide</keyword>
<dbReference type="EMBL" id="JAWLUM010000014">
    <property type="protein sequence ID" value="MDV7137205.1"/>
    <property type="molecule type" value="Genomic_DNA"/>
</dbReference>
<evidence type="ECO:0000256" key="17">
    <source>
        <dbReference type="ARBA" id="ARBA00040123"/>
    </source>
</evidence>
<protein>
    <recommendedName>
        <fullName evidence="17">Acyl-coenzyme A thioesterase THEM4</fullName>
        <ecNumber evidence="16">3.1.2.2</ecNumber>
    </recommendedName>
    <alternativeName>
        <fullName evidence="18">Thioesterase superfamily member 4</fullName>
    </alternativeName>
</protein>
<gene>
    <name evidence="26" type="ORF">DFJ75_5054</name>
    <name evidence="25" type="ORF">R4198_26280</name>
</gene>
<evidence type="ECO:0000256" key="3">
    <source>
        <dbReference type="ARBA" id="ARBA00004632"/>
    </source>
</evidence>
<dbReference type="Proteomes" id="UP001185792">
    <property type="component" value="Unassembled WGS sequence"/>
</dbReference>
<comment type="catalytic activity">
    <reaction evidence="23">
        <text>tetradecanoyl-CoA + H2O = tetradecanoate + CoA + H(+)</text>
        <dbReference type="Rhea" id="RHEA:40119"/>
        <dbReference type="ChEBI" id="CHEBI:15377"/>
        <dbReference type="ChEBI" id="CHEBI:15378"/>
        <dbReference type="ChEBI" id="CHEBI:30807"/>
        <dbReference type="ChEBI" id="CHEBI:57287"/>
        <dbReference type="ChEBI" id="CHEBI:57385"/>
    </reaction>
    <physiologicalReaction direction="left-to-right" evidence="23">
        <dbReference type="Rhea" id="RHEA:40120"/>
    </physiologicalReaction>
</comment>
<dbReference type="GO" id="GO:0016020">
    <property type="term" value="C:membrane"/>
    <property type="evidence" value="ECO:0007669"/>
    <property type="project" value="UniProtKB-SubCell"/>
</dbReference>
<evidence type="ECO:0000256" key="14">
    <source>
        <dbReference type="ARBA" id="ARBA00037002"/>
    </source>
</evidence>
<dbReference type="CDD" id="cd03443">
    <property type="entry name" value="PaaI_thioesterase"/>
    <property type="match status" value="1"/>
</dbReference>
<organism evidence="26 27">
    <name type="scientific">Williamsia marianensis</name>
    <dbReference type="NCBI Taxonomy" id="85044"/>
    <lineage>
        <taxon>Bacteria</taxon>
        <taxon>Bacillati</taxon>
        <taxon>Actinomycetota</taxon>
        <taxon>Actinomycetes</taxon>
        <taxon>Mycobacteriales</taxon>
        <taxon>Nocardiaceae</taxon>
        <taxon>Williamsia</taxon>
    </lineage>
</organism>
<keyword evidence="6" id="KW-0053">Apoptosis</keyword>
<keyword evidence="8" id="KW-0276">Fatty acid metabolism</keyword>
<dbReference type="SUPFAM" id="SSF54637">
    <property type="entry name" value="Thioesterase/thiol ester dehydrase-isomerase"/>
    <property type="match status" value="1"/>
</dbReference>
<keyword evidence="7 25" id="KW-0378">Hydrolase</keyword>
<evidence type="ECO:0000256" key="13">
    <source>
        <dbReference type="ARBA" id="ARBA00035852"/>
    </source>
</evidence>
<dbReference type="PANTHER" id="PTHR12418:SF19">
    <property type="entry name" value="ACYL-COENZYME A THIOESTERASE THEM4"/>
    <property type="match status" value="1"/>
</dbReference>
<dbReference type="Proteomes" id="UP000274762">
    <property type="component" value="Unassembled WGS sequence"/>
</dbReference>
<dbReference type="Pfam" id="PF03061">
    <property type="entry name" value="4HBT"/>
    <property type="match status" value="1"/>
</dbReference>
<evidence type="ECO:0000256" key="4">
    <source>
        <dbReference type="ARBA" id="ARBA00022475"/>
    </source>
</evidence>
<evidence type="ECO:0000313" key="27">
    <source>
        <dbReference type="Proteomes" id="UP000274762"/>
    </source>
</evidence>
<keyword evidence="10" id="KW-0443">Lipid metabolism</keyword>
<evidence type="ECO:0000313" key="26">
    <source>
        <dbReference type="EMBL" id="RKR79909.1"/>
    </source>
</evidence>
<evidence type="ECO:0000256" key="23">
    <source>
        <dbReference type="ARBA" id="ARBA00048180"/>
    </source>
</evidence>
<feature type="domain" description="Thioesterase" evidence="24">
    <location>
        <begin position="55"/>
        <end position="128"/>
    </location>
</feature>
<keyword evidence="5" id="KW-0963">Cytoplasm</keyword>
<evidence type="ECO:0000256" key="18">
    <source>
        <dbReference type="ARBA" id="ARBA00043210"/>
    </source>
</evidence>
<evidence type="ECO:0000256" key="21">
    <source>
        <dbReference type="ARBA" id="ARBA00047969"/>
    </source>
</evidence>
<comment type="caution">
    <text evidence="26">The sequence shown here is derived from an EMBL/GenBank/DDBJ whole genome shotgun (WGS) entry which is preliminary data.</text>
</comment>
<evidence type="ECO:0000313" key="25">
    <source>
        <dbReference type="EMBL" id="MDV7137205.1"/>
    </source>
</evidence>
<dbReference type="Gene3D" id="3.10.129.10">
    <property type="entry name" value="Hotdog Thioesterase"/>
    <property type="match status" value="1"/>
</dbReference>
<accession>A0A315S1T1</accession>
<dbReference type="PANTHER" id="PTHR12418">
    <property type="entry name" value="ACYL-COENZYME A THIOESTERASE THEM4"/>
    <property type="match status" value="1"/>
</dbReference>
<comment type="catalytic activity">
    <reaction evidence="14">
        <text>(9Z)-octadecenoyl-CoA + H2O = (9Z)-octadecenoate + CoA + H(+)</text>
        <dbReference type="Rhea" id="RHEA:40139"/>
        <dbReference type="ChEBI" id="CHEBI:15377"/>
        <dbReference type="ChEBI" id="CHEBI:15378"/>
        <dbReference type="ChEBI" id="CHEBI:30823"/>
        <dbReference type="ChEBI" id="CHEBI:57287"/>
        <dbReference type="ChEBI" id="CHEBI:57387"/>
    </reaction>
    <physiologicalReaction direction="left-to-right" evidence="14">
        <dbReference type="Rhea" id="RHEA:40140"/>
    </physiologicalReaction>
</comment>
<evidence type="ECO:0000256" key="2">
    <source>
        <dbReference type="ARBA" id="ARBA00004496"/>
    </source>
</evidence>
<comment type="catalytic activity">
    <reaction evidence="20">
        <text>hexadecanoyl-CoA + H2O = hexadecanoate + CoA + H(+)</text>
        <dbReference type="Rhea" id="RHEA:16645"/>
        <dbReference type="ChEBI" id="CHEBI:7896"/>
        <dbReference type="ChEBI" id="CHEBI:15377"/>
        <dbReference type="ChEBI" id="CHEBI:15378"/>
        <dbReference type="ChEBI" id="CHEBI:57287"/>
        <dbReference type="ChEBI" id="CHEBI:57379"/>
        <dbReference type="EC" id="3.1.2.2"/>
    </reaction>
    <physiologicalReaction direction="left-to-right" evidence="20">
        <dbReference type="Rhea" id="RHEA:16646"/>
    </physiologicalReaction>
</comment>
<evidence type="ECO:0000256" key="7">
    <source>
        <dbReference type="ARBA" id="ARBA00022801"/>
    </source>
</evidence>
<evidence type="ECO:0000259" key="24">
    <source>
        <dbReference type="Pfam" id="PF03061"/>
    </source>
</evidence>
<dbReference type="GO" id="GO:0005737">
    <property type="term" value="C:cytoplasm"/>
    <property type="evidence" value="ECO:0007669"/>
    <property type="project" value="UniProtKB-SubCell"/>
</dbReference>
<evidence type="ECO:0000256" key="5">
    <source>
        <dbReference type="ARBA" id="ARBA00022490"/>
    </source>
</evidence>
<evidence type="ECO:0000256" key="19">
    <source>
        <dbReference type="ARBA" id="ARBA00047588"/>
    </source>
</evidence>
<dbReference type="InterPro" id="IPR006683">
    <property type="entry name" value="Thioestr_dom"/>
</dbReference>
<evidence type="ECO:0000256" key="10">
    <source>
        <dbReference type="ARBA" id="ARBA00023098"/>
    </source>
</evidence>
<dbReference type="EC" id="3.1.2.2" evidence="16"/>
<evidence type="ECO:0000256" key="8">
    <source>
        <dbReference type="ARBA" id="ARBA00022832"/>
    </source>
</evidence>
<dbReference type="InterPro" id="IPR052365">
    <property type="entry name" value="THEM4/THEM5_acyl-CoA_thioest"/>
</dbReference>
<keyword evidence="12" id="KW-0966">Cell projection</keyword>
<keyword evidence="28" id="KW-1185">Reference proteome</keyword>
<comment type="catalytic activity">
    <reaction evidence="13">
        <text>(5Z,8Z,11Z,14Z)-eicosatetraenoyl-CoA + H2O = (5Z,8Z,11Z,14Z)-eicosatetraenoate + CoA + H(+)</text>
        <dbReference type="Rhea" id="RHEA:40151"/>
        <dbReference type="ChEBI" id="CHEBI:15377"/>
        <dbReference type="ChEBI" id="CHEBI:15378"/>
        <dbReference type="ChEBI" id="CHEBI:32395"/>
        <dbReference type="ChEBI" id="CHEBI:57287"/>
        <dbReference type="ChEBI" id="CHEBI:57368"/>
    </reaction>
    <physiologicalReaction direction="left-to-right" evidence="13">
        <dbReference type="Rhea" id="RHEA:40152"/>
    </physiologicalReaction>
</comment>
<comment type="catalytic activity">
    <reaction evidence="21">
        <text>decanoyl-CoA + H2O = decanoate + CoA + H(+)</text>
        <dbReference type="Rhea" id="RHEA:40059"/>
        <dbReference type="ChEBI" id="CHEBI:15377"/>
        <dbReference type="ChEBI" id="CHEBI:15378"/>
        <dbReference type="ChEBI" id="CHEBI:27689"/>
        <dbReference type="ChEBI" id="CHEBI:57287"/>
        <dbReference type="ChEBI" id="CHEBI:61430"/>
    </reaction>
    <physiologicalReaction direction="left-to-right" evidence="21">
        <dbReference type="Rhea" id="RHEA:40060"/>
    </physiologicalReaction>
</comment>
<dbReference type="EMBL" id="RBKV01000002">
    <property type="protein sequence ID" value="RKR79909.1"/>
    <property type="molecule type" value="Genomic_DNA"/>
</dbReference>
<comment type="similarity">
    <text evidence="15">Belongs to the THEM4/THEM5 thioesterase family.</text>
</comment>
<keyword evidence="4" id="KW-1003">Cell membrane</keyword>
<proteinExistence type="inferred from homology"/>
<evidence type="ECO:0000256" key="12">
    <source>
        <dbReference type="ARBA" id="ARBA00023273"/>
    </source>
</evidence>
<sequence length="150" mass="16130">MVADLPDGTQLPAHSPGCLGCGPDNPHGHHLEVHRDGDRVHAALTFDERHVGAPGIAHGGAVATVFDDLFGFTLFIVGELAVTRSLQVEYLAPVRLGTDYTVVAKLDRREGRRLHVDAHLSEPGGREIATASALFMTVTLEHFARALEQP</sequence>
<dbReference type="AlphaFoldDB" id="A0A315S1T1"/>
<dbReference type="InterPro" id="IPR029069">
    <property type="entry name" value="HotDog_dom_sf"/>
</dbReference>
<dbReference type="GO" id="GO:0016787">
    <property type="term" value="F:hydrolase activity"/>
    <property type="evidence" value="ECO:0007669"/>
    <property type="project" value="UniProtKB-KW"/>
</dbReference>
<comment type="subcellular location">
    <subcellularLocation>
        <location evidence="3">Cell projection</location>
        <location evidence="3">Ruffle membrane</location>
    </subcellularLocation>
    <subcellularLocation>
        <location evidence="2">Cytoplasm</location>
    </subcellularLocation>
    <subcellularLocation>
        <location evidence="1">Membrane</location>
        <topology evidence="1">Peripheral membrane protein</topology>
    </subcellularLocation>
</comment>
<reference evidence="25 28" key="2">
    <citation type="submission" date="2023-10" db="EMBL/GenBank/DDBJ databases">
        <title>Development of a sustainable strategy for remediation of hydrocarbon-contaminated territories based on the waste exchange concept.</title>
        <authorList>
            <person name="Krivoruchko A."/>
        </authorList>
    </citation>
    <scope>NUCLEOTIDE SEQUENCE [LARGE SCALE GENOMIC DNA]</scope>
    <source>
        <strain evidence="25 28">IEGM 1236</strain>
    </source>
</reference>